<feature type="region of interest" description="Disordered" evidence="1">
    <location>
        <begin position="29"/>
        <end position="64"/>
    </location>
</feature>
<organism evidence="3 4">
    <name type="scientific">Actinomadura gamaensis</name>
    <dbReference type="NCBI Taxonomy" id="1763541"/>
    <lineage>
        <taxon>Bacteria</taxon>
        <taxon>Bacillati</taxon>
        <taxon>Actinomycetota</taxon>
        <taxon>Actinomycetes</taxon>
        <taxon>Streptosporangiales</taxon>
        <taxon>Thermomonosporaceae</taxon>
        <taxon>Actinomadura</taxon>
    </lineage>
</organism>
<protein>
    <submittedName>
        <fullName evidence="3">Uncharacterized protein</fullName>
    </submittedName>
</protein>
<evidence type="ECO:0000256" key="1">
    <source>
        <dbReference type="SAM" id="MobiDB-lite"/>
    </source>
</evidence>
<feature type="signal peptide" evidence="2">
    <location>
        <begin position="1"/>
        <end position="29"/>
    </location>
</feature>
<comment type="caution">
    <text evidence="3">The sequence shown here is derived from an EMBL/GenBank/DDBJ whole genome shotgun (WGS) entry which is preliminary data.</text>
</comment>
<accession>A0ABV9U9D1</accession>
<gene>
    <name evidence="3" type="ORF">ACFPCY_30010</name>
</gene>
<sequence>MKAKRAAAALAVATPLVLATLIAAPAANAAPSPTAPHTIPLTPPTPDGIQGSGHSLNGIEGTGA</sequence>
<proteinExistence type="predicted"/>
<keyword evidence="4" id="KW-1185">Reference proteome</keyword>
<evidence type="ECO:0000256" key="2">
    <source>
        <dbReference type="SAM" id="SignalP"/>
    </source>
</evidence>
<evidence type="ECO:0000313" key="3">
    <source>
        <dbReference type="EMBL" id="MFC4911572.1"/>
    </source>
</evidence>
<feature type="chain" id="PRO_5045220418" evidence="2">
    <location>
        <begin position="30"/>
        <end position="64"/>
    </location>
</feature>
<dbReference type="RefSeq" id="WP_378260605.1">
    <property type="nucleotide sequence ID" value="NZ_JBHSIT010000009.1"/>
</dbReference>
<name>A0ABV9U9D1_9ACTN</name>
<dbReference type="EMBL" id="JBHSIT010000009">
    <property type="protein sequence ID" value="MFC4911572.1"/>
    <property type="molecule type" value="Genomic_DNA"/>
</dbReference>
<evidence type="ECO:0000313" key="4">
    <source>
        <dbReference type="Proteomes" id="UP001595872"/>
    </source>
</evidence>
<reference evidence="4" key="1">
    <citation type="journal article" date="2019" name="Int. J. Syst. Evol. Microbiol.">
        <title>The Global Catalogue of Microorganisms (GCM) 10K type strain sequencing project: providing services to taxonomists for standard genome sequencing and annotation.</title>
        <authorList>
            <consortium name="The Broad Institute Genomics Platform"/>
            <consortium name="The Broad Institute Genome Sequencing Center for Infectious Disease"/>
            <person name="Wu L."/>
            <person name="Ma J."/>
        </authorList>
    </citation>
    <scope>NUCLEOTIDE SEQUENCE [LARGE SCALE GENOMIC DNA]</scope>
    <source>
        <strain evidence="4">KLKA75</strain>
    </source>
</reference>
<feature type="compositionally biased region" description="Low complexity" evidence="1">
    <location>
        <begin position="29"/>
        <end position="38"/>
    </location>
</feature>
<dbReference type="Proteomes" id="UP001595872">
    <property type="component" value="Unassembled WGS sequence"/>
</dbReference>
<keyword evidence="2" id="KW-0732">Signal</keyword>